<keyword evidence="9" id="KW-1185">Reference proteome</keyword>
<dbReference type="SUPFAM" id="SSF52402">
    <property type="entry name" value="Adenine nucleotide alpha hydrolases-like"/>
    <property type="match status" value="1"/>
</dbReference>
<sequence>MAVTISSACISCGTCVDTCPVSALYLGPDKCEVDPAKCEECQECIPVCPTEAISLPNPTKKAVSKSSPAEAAASTETVALPKQDEVKHAAQEPIAMIETKAPTKAKKPTDKFADYEGVWVFIDQTDGKIAGVSLELLGAGRRLADKLNVPLSGFILGYQIEHLAQTCFEYGADVMYMIDDPLLKTYRSETYMKGTVDLCNKYKPEIILYGATTNGKDLASAVATDLATGLTADCTILDVNVEKRLLEASRPAFGGNIMATILCKNHRPQMATVRSKVMKALEPQPGRTGVLIHEPFGLREDDVKTKVLEIVREAGNRVKLDEAHIIVAGGKGLGDARGFRICYELAEVLGASVGASRDAVEAGWISHQHQVGQTGVTVTPKIYFAIGISGAVQHVVGMQNSEIIIAINKDPNAPIHNVATYSIVGDAFEIVPKLITEFKKVVKGGEAVNV</sequence>
<feature type="domain" description="4Fe-4S ferredoxin-type" evidence="5">
    <location>
        <begin position="1"/>
        <end position="28"/>
    </location>
</feature>
<organism evidence="7 8">
    <name type="scientific">Aneurinibacillus thermoaerophilus</name>
    <dbReference type="NCBI Taxonomy" id="143495"/>
    <lineage>
        <taxon>Bacteria</taxon>
        <taxon>Bacillati</taxon>
        <taxon>Bacillota</taxon>
        <taxon>Bacilli</taxon>
        <taxon>Bacillales</taxon>
        <taxon>Paenibacillaceae</taxon>
        <taxon>Aneurinibacillus group</taxon>
        <taxon>Aneurinibacillus</taxon>
    </lineage>
</organism>
<name>A0A1G7YM65_ANETH</name>
<dbReference type="InterPro" id="IPR014729">
    <property type="entry name" value="Rossmann-like_a/b/a_fold"/>
</dbReference>
<dbReference type="GO" id="GO:0051536">
    <property type="term" value="F:iron-sulfur cluster binding"/>
    <property type="evidence" value="ECO:0007669"/>
    <property type="project" value="UniProtKB-KW"/>
</dbReference>
<dbReference type="InterPro" id="IPR001308">
    <property type="entry name" value="ETF_a/FixB"/>
</dbReference>
<dbReference type="Proteomes" id="UP000826616">
    <property type="component" value="Chromosome"/>
</dbReference>
<proteinExistence type="inferred from homology"/>
<dbReference type="GO" id="GO:0050660">
    <property type="term" value="F:flavin adenine dinucleotide binding"/>
    <property type="evidence" value="ECO:0007669"/>
    <property type="project" value="InterPro"/>
</dbReference>
<dbReference type="Pfam" id="PF00766">
    <property type="entry name" value="ETF_alpha"/>
    <property type="match status" value="1"/>
</dbReference>
<gene>
    <name evidence="6" type="ORF">K3F53_05190</name>
    <name evidence="7" type="ORF">SAMN04489735_100755</name>
</gene>
<evidence type="ECO:0000313" key="8">
    <source>
        <dbReference type="Proteomes" id="UP000198956"/>
    </source>
</evidence>
<dbReference type="Gene3D" id="3.40.50.620">
    <property type="entry name" value="HUPs"/>
    <property type="match status" value="1"/>
</dbReference>
<protein>
    <submittedName>
        <fullName evidence="7">Electron transfer flavoprotein alpha subunit apoprotein</fullName>
    </submittedName>
    <submittedName>
        <fullName evidence="6">FAD-binding protein</fullName>
    </submittedName>
</protein>
<dbReference type="EMBL" id="CP080764">
    <property type="protein sequence ID" value="QYY43620.1"/>
    <property type="molecule type" value="Genomic_DNA"/>
</dbReference>
<accession>A0A1G7YM65</accession>
<dbReference type="InterPro" id="IPR017900">
    <property type="entry name" value="4Fe4S_Fe_S_CS"/>
</dbReference>
<feature type="domain" description="4Fe-4S ferredoxin-type" evidence="5">
    <location>
        <begin position="29"/>
        <end position="58"/>
    </location>
</feature>
<dbReference type="InterPro" id="IPR017896">
    <property type="entry name" value="4Fe4S_Fe-S-bd"/>
</dbReference>
<evidence type="ECO:0000256" key="2">
    <source>
        <dbReference type="ARBA" id="ARBA00022723"/>
    </source>
</evidence>
<reference evidence="7 8" key="1">
    <citation type="submission" date="2016-10" db="EMBL/GenBank/DDBJ databases">
        <authorList>
            <person name="de Groot N.N."/>
        </authorList>
    </citation>
    <scope>NUCLEOTIDE SEQUENCE [LARGE SCALE GENOMIC DNA]</scope>
    <source>
        <strain evidence="7 8">L 420-91</strain>
    </source>
</reference>
<dbReference type="EMBL" id="FNDE01000007">
    <property type="protein sequence ID" value="SDG97484.1"/>
    <property type="molecule type" value="Genomic_DNA"/>
</dbReference>
<dbReference type="SUPFAM" id="SSF52467">
    <property type="entry name" value="DHS-like NAD/FAD-binding domain"/>
    <property type="match status" value="1"/>
</dbReference>
<dbReference type="AlphaFoldDB" id="A0A1G7YM65"/>
<dbReference type="GO" id="GO:0009055">
    <property type="term" value="F:electron transfer activity"/>
    <property type="evidence" value="ECO:0007669"/>
    <property type="project" value="InterPro"/>
</dbReference>
<dbReference type="InterPro" id="IPR033947">
    <property type="entry name" value="ETF_alpha_N"/>
</dbReference>
<dbReference type="PANTHER" id="PTHR43153:SF1">
    <property type="entry name" value="ELECTRON TRANSFER FLAVOPROTEIN SUBUNIT ALPHA, MITOCHONDRIAL"/>
    <property type="match status" value="1"/>
</dbReference>
<dbReference type="Gene3D" id="3.40.50.1220">
    <property type="entry name" value="TPP-binding domain"/>
    <property type="match status" value="1"/>
</dbReference>
<evidence type="ECO:0000313" key="6">
    <source>
        <dbReference type="EMBL" id="QYY43620.1"/>
    </source>
</evidence>
<reference evidence="6 9" key="2">
    <citation type="submission" date="2021-08" db="EMBL/GenBank/DDBJ databases">
        <title>Complete genome sequence of the strain Aneurinibacillus thermoaerophilus CCM 8960.</title>
        <authorList>
            <person name="Musilova J."/>
            <person name="Kourilova X."/>
            <person name="Pernicova I."/>
            <person name="Bezdicek M."/>
            <person name="Lengerova M."/>
            <person name="Obruca S."/>
            <person name="Sedlar K."/>
        </authorList>
    </citation>
    <scope>NUCLEOTIDE SEQUENCE [LARGE SCALE GENOMIC DNA]</scope>
    <source>
        <strain evidence="6 9">CCM 8960</strain>
    </source>
</reference>
<dbReference type="Pfam" id="PF01012">
    <property type="entry name" value="ETF"/>
    <property type="match status" value="1"/>
</dbReference>
<dbReference type="InterPro" id="IPR029035">
    <property type="entry name" value="DHS-like_NAD/FAD-binding_dom"/>
</dbReference>
<keyword evidence="3" id="KW-0408">Iron</keyword>
<evidence type="ECO:0000313" key="9">
    <source>
        <dbReference type="Proteomes" id="UP000826616"/>
    </source>
</evidence>
<evidence type="ECO:0000256" key="4">
    <source>
        <dbReference type="ARBA" id="ARBA00023014"/>
    </source>
</evidence>
<dbReference type="PANTHER" id="PTHR43153">
    <property type="entry name" value="ELECTRON TRANSFER FLAVOPROTEIN ALPHA"/>
    <property type="match status" value="1"/>
</dbReference>
<dbReference type="InterPro" id="IPR014730">
    <property type="entry name" value="ETF_a/b_N"/>
</dbReference>
<comment type="similarity">
    <text evidence="1">Belongs to the ETF alpha-subunit/FixB family.</text>
</comment>
<dbReference type="Gene3D" id="3.30.70.20">
    <property type="match status" value="1"/>
</dbReference>
<evidence type="ECO:0000256" key="1">
    <source>
        <dbReference type="ARBA" id="ARBA00005817"/>
    </source>
</evidence>
<evidence type="ECO:0000259" key="5">
    <source>
        <dbReference type="PROSITE" id="PS51379"/>
    </source>
</evidence>
<dbReference type="GO" id="GO:0033539">
    <property type="term" value="P:fatty acid beta-oxidation using acyl-CoA dehydrogenase"/>
    <property type="evidence" value="ECO:0007669"/>
    <property type="project" value="TreeGrafter"/>
</dbReference>
<dbReference type="PROSITE" id="PS00198">
    <property type="entry name" value="4FE4S_FER_1"/>
    <property type="match status" value="1"/>
</dbReference>
<keyword evidence="4" id="KW-0411">Iron-sulfur</keyword>
<dbReference type="Pfam" id="PF12838">
    <property type="entry name" value="Fer4_7"/>
    <property type="match status" value="1"/>
</dbReference>
<dbReference type="Proteomes" id="UP000198956">
    <property type="component" value="Unassembled WGS sequence"/>
</dbReference>
<evidence type="ECO:0000256" key="3">
    <source>
        <dbReference type="ARBA" id="ARBA00023004"/>
    </source>
</evidence>
<dbReference type="GO" id="GO:0046872">
    <property type="term" value="F:metal ion binding"/>
    <property type="evidence" value="ECO:0007669"/>
    <property type="project" value="UniProtKB-KW"/>
</dbReference>
<evidence type="ECO:0000313" key="7">
    <source>
        <dbReference type="EMBL" id="SDG97484.1"/>
    </source>
</evidence>
<dbReference type="CDD" id="cd01715">
    <property type="entry name" value="ETF_alpha"/>
    <property type="match status" value="1"/>
</dbReference>
<dbReference type="InterPro" id="IPR014731">
    <property type="entry name" value="ETF_asu_C"/>
</dbReference>
<dbReference type="SUPFAM" id="SSF54862">
    <property type="entry name" value="4Fe-4S ferredoxins"/>
    <property type="match status" value="1"/>
</dbReference>
<dbReference type="PROSITE" id="PS51379">
    <property type="entry name" value="4FE4S_FER_2"/>
    <property type="match status" value="2"/>
</dbReference>
<dbReference type="SMART" id="SM00893">
    <property type="entry name" value="ETF"/>
    <property type="match status" value="1"/>
</dbReference>
<keyword evidence="2" id="KW-0479">Metal-binding</keyword>
<dbReference type="OrthoDB" id="9770286at2"/>